<dbReference type="InterPro" id="IPR050950">
    <property type="entry name" value="HTH-type_LysR_regulators"/>
</dbReference>
<evidence type="ECO:0000313" key="6">
    <source>
        <dbReference type="EMBL" id="MFK4441331.1"/>
    </source>
</evidence>
<dbReference type="PANTHER" id="PTHR30419">
    <property type="entry name" value="HTH-TYPE TRANSCRIPTIONAL REGULATOR YBHD"/>
    <property type="match status" value="1"/>
</dbReference>
<dbReference type="Gene3D" id="3.40.190.290">
    <property type="match status" value="1"/>
</dbReference>
<keyword evidence="3" id="KW-0238">DNA-binding</keyword>
<dbReference type="SUPFAM" id="SSF53850">
    <property type="entry name" value="Periplasmic binding protein-like II"/>
    <property type="match status" value="1"/>
</dbReference>
<dbReference type="InterPro" id="IPR036390">
    <property type="entry name" value="WH_DNA-bd_sf"/>
</dbReference>
<sequence length="438" mass="47911">MIQTRPASTTAILTDPTSRPAGLLSLAQLRVFAIVVECGSASRAAEQLFRAQSSVTRSVRELEETLDQELLERRPSGMLPTSVGRAVYERSRRIFGELQELGQWCAARQSRVRTVPPRAIPSYLLNTRRLELLVALVRHKHMPSAARAMGVSQPAISSAVRIVESGAGFALFHRTARGMQLTNEGETFALGMRRALNELRHIPDDIAAIRGIICGHVTVGALPFSRTLILPEAMARVRRAYPGVRITTDESAYEMLAAGVRAGDIDFILGALRATDPASGLYAEPLVSESMVVLSRPGHPLAGKRALKLKQLADASWVLPRSHTPARSILDALFVRMKLSSPVPAVETADLAIIRGLLLRTDMVAVLSPQQVHYELETGQLIILDVTLPEADREIGLTMRAAGDPSPAARKLIDAIREVTRQDPYRPPLSPLREQRPL</sequence>
<dbReference type="SUPFAM" id="SSF46785">
    <property type="entry name" value="Winged helix' DNA-binding domain"/>
    <property type="match status" value="2"/>
</dbReference>
<evidence type="ECO:0000256" key="3">
    <source>
        <dbReference type="ARBA" id="ARBA00023125"/>
    </source>
</evidence>
<dbReference type="PROSITE" id="PS50931">
    <property type="entry name" value="HTH_LYSR"/>
    <property type="match status" value="2"/>
</dbReference>
<dbReference type="EMBL" id="JBIYDN010000003">
    <property type="protein sequence ID" value="MFK4441331.1"/>
    <property type="molecule type" value="Genomic_DNA"/>
</dbReference>
<comment type="caution">
    <text evidence="6">The sequence shown here is derived from an EMBL/GenBank/DDBJ whole genome shotgun (WGS) entry which is preliminary data.</text>
</comment>
<reference evidence="6 7" key="2">
    <citation type="submission" date="2024-11" db="EMBL/GenBank/DDBJ databases">
        <title>Using genomics to understand microbial adaptation to soil warming.</title>
        <authorList>
            <person name="Deangelis K.M. PhD."/>
        </authorList>
    </citation>
    <scope>NUCLEOTIDE SEQUENCE [LARGE SCALE GENOMIC DNA]</scope>
    <source>
        <strain evidence="6 7">GAS97</strain>
    </source>
</reference>
<feature type="domain" description="HTH lysR-type" evidence="5">
    <location>
        <begin position="24"/>
        <end position="81"/>
    </location>
</feature>
<evidence type="ECO:0000259" key="5">
    <source>
        <dbReference type="PROSITE" id="PS50931"/>
    </source>
</evidence>
<evidence type="ECO:0000313" key="7">
    <source>
        <dbReference type="Proteomes" id="UP001620514"/>
    </source>
</evidence>
<keyword evidence="7" id="KW-1185">Reference proteome</keyword>
<dbReference type="PANTHER" id="PTHR30419:SF14">
    <property type="entry name" value="LYSR FAMILY TRANSCRIPTIONAL REGULATOR"/>
    <property type="match status" value="1"/>
</dbReference>
<dbReference type="InterPro" id="IPR005119">
    <property type="entry name" value="LysR_subst-bd"/>
</dbReference>
<comment type="similarity">
    <text evidence="1">Belongs to the LysR transcriptional regulatory family.</text>
</comment>
<dbReference type="InterPro" id="IPR000847">
    <property type="entry name" value="LysR_HTH_N"/>
</dbReference>
<dbReference type="InterPro" id="IPR036388">
    <property type="entry name" value="WH-like_DNA-bd_sf"/>
</dbReference>
<feature type="domain" description="HTH lysR-type" evidence="5">
    <location>
        <begin position="125"/>
        <end position="182"/>
    </location>
</feature>
<reference evidence="6 7" key="1">
    <citation type="submission" date="2024-10" db="EMBL/GenBank/DDBJ databases">
        <authorList>
            <person name="Deangelis K."/>
            <person name="Huntemann M."/>
            <person name="Clum A."/>
            <person name="Wang J."/>
            <person name="Palaniappan K."/>
            <person name="Ritter S."/>
            <person name="Chen I.-M."/>
            <person name="Stamatis D."/>
            <person name="Reddy T."/>
            <person name="O'Malley R."/>
            <person name="Daum C."/>
            <person name="Ng V."/>
            <person name="Ivanova N."/>
            <person name="Kyrpides N."/>
            <person name="Woyke T."/>
        </authorList>
    </citation>
    <scope>NUCLEOTIDE SEQUENCE [LARGE SCALE GENOMIC DNA]</scope>
    <source>
        <strain evidence="6 7">GAS97</strain>
    </source>
</reference>
<evidence type="ECO:0000256" key="4">
    <source>
        <dbReference type="ARBA" id="ARBA00023163"/>
    </source>
</evidence>
<dbReference type="Proteomes" id="UP001620514">
    <property type="component" value="Unassembled WGS sequence"/>
</dbReference>
<accession>A0ABW8MEZ7</accession>
<keyword evidence="2" id="KW-0805">Transcription regulation</keyword>
<gene>
    <name evidence="6" type="ORF">ABH943_001342</name>
</gene>
<organism evidence="6 7">
    <name type="scientific">Caballeronia udeis</name>
    <dbReference type="NCBI Taxonomy" id="1232866"/>
    <lineage>
        <taxon>Bacteria</taxon>
        <taxon>Pseudomonadati</taxon>
        <taxon>Pseudomonadota</taxon>
        <taxon>Betaproteobacteria</taxon>
        <taxon>Burkholderiales</taxon>
        <taxon>Burkholderiaceae</taxon>
        <taxon>Caballeronia</taxon>
    </lineage>
</organism>
<keyword evidence="4" id="KW-0804">Transcription</keyword>
<proteinExistence type="inferred from homology"/>
<dbReference type="Pfam" id="PF00126">
    <property type="entry name" value="HTH_1"/>
    <property type="match status" value="2"/>
</dbReference>
<dbReference type="Gene3D" id="1.10.10.10">
    <property type="entry name" value="Winged helix-like DNA-binding domain superfamily/Winged helix DNA-binding domain"/>
    <property type="match status" value="2"/>
</dbReference>
<protein>
    <submittedName>
        <fullName evidence="6">LysR family transcriptional regulator of gallate degradation</fullName>
    </submittedName>
</protein>
<name>A0ABW8MEZ7_9BURK</name>
<dbReference type="Pfam" id="PF03466">
    <property type="entry name" value="LysR_substrate"/>
    <property type="match status" value="1"/>
</dbReference>
<evidence type="ECO:0000256" key="1">
    <source>
        <dbReference type="ARBA" id="ARBA00009437"/>
    </source>
</evidence>
<evidence type="ECO:0000256" key="2">
    <source>
        <dbReference type="ARBA" id="ARBA00023015"/>
    </source>
</evidence>